<organism evidence="1 2">
    <name type="scientific">Micromonospora krabiensis</name>
    <dbReference type="NCBI Taxonomy" id="307121"/>
    <lineage>
        <taxon>Bacteria</taxon>
        <taxon>Bacillati</taxon>
        <taxon>Actinomycetota</taxon>
        <taxon>Actinomycetes</taxon>
        <taxon>Micromonosporales</taxon>
        <taxon>Micromonosporaceae</taxon>
        <taxon>Micromonospora</taxon>
    </lineage>
</organism>
<proteinExistence type="predicted"/>
<dbReference type="AlphaFoldDB" id="A0A1C3N955"/>
<dbReference type="OrthoDB" id="4533099at2"/>
<dbReference type="SUPFAM" id="SSF141571">
    <property type="entry name" value="Pentapeptide repeat-like"/>
    <property type="match status" value="1"/>
</dbReference>
<sequence length="222" mass="23629">MNSYQRTAADVARWPDDPAAREALEEWFAAVRSDSTACLSGDFLDFRGADLSRLDLTGAYLASSRLVGVRFEDANLGDANLDNSELRGADFSFADLAKAEMVGCSAENARFRSARLLSVQFDEAVLAGADLSHAILNSATFYKTDLRDANLEHASLRWCTLGGRTMPAVLTGARMVGGQFEGAKGAVVGPVFVDEGAARSLAGAELEAWFAEHGAESVQVVG</sequence>
<dbReference type="PANTHER" id="PTHR14136:SF17">
    <property type="entry name" value="BTB_POZ DOMAIN-CONTAINING PROTEIN KCTD9"/>
    <property type="match status" value="1"/>
</dbReference>
<evidence type="ECO:0000313" key="2">
    <source>
        <dbReference type="Proteomes" id="UP000199393"/>
    </source>
</evidence>
<dbReference type="Proteomes" id="UP000199393">
    <property type="component" value="Chromosome I"/>
</dbReference>
<dbReference type="Gene3D" id="2.160.20.80">
    <property type="entry name" value="E3 ubiquitin-protein ligase SopA"/>
    <property type="match status" value="1"/>
</dbReference>
<dbReference type="InterPro" id="IPR001646">
    <property type="entry name" value="5peptide_repeat"/>
</dbReference>
<dbReference type="RefSeq" id="WP_091594163.1">
    <property type="nucleotide sequence ID" value="NZ_JBHRWG010000004.1"/>
</dbReference>
<keyword evidence="2" id="KW-1185">Reference proteome</keyword>
<protein>
    <submittedName>
        <fullName evidence="1">Pentapeptide repeat-containing protein</fullName>
    </submittedName>
</protein>
<dbReference type="EMBL" id="LT598496">
    <property type="protein sequence ID" value="SBV29109.1"/>
    <property type="molecule type" value="Genomic_DNA"/>
</dbReference>
<evidence type="ECO:0000313" key="1">
    <source>
        <dbReference type="EMBL" id="SBV29109.1"/>
    </source>
</evidence>
<name>A0A1C3N955_9ACTN</name>
<dbReference type="STRING" id="307121.GA0070620_4676"/>
<dbReference type="Pfam" id="PF00805">
    <property type="entry name" value="Pentapeptide"/>
    <property type="match status" value="2"/>
</dbReference>
<dbReference type="PANTHER" id="PTHR14136">
    <property type="entry name" value="BTB_POZ DOMAIN-CONTAINING PROTEIN KCTD9"/>
    <property type="match status" value="1"/>
</dbReference>
<reference evidence="2" key="1">
    <citation type="submission" date="2016-06" db="EMBL/GenBank/DDBJ databases">
        <authorList>
            <person name="Varghese N."/>
        </authorList>
    </citation>
    <scope>NUCLEOTIDE SEQUENCE [LARGE SCALE GENOMIC DNA]</scope>
    <source>
        <strain evidence="2">DSM 45344</strain>
    </source>
</reference>
<dbReference type="PATRIC" id="fig|307121.4.peg.4775"/>
<accession>A0A1C3N955</accession>
<dbReference type="InterPro" id="IPR051082">
    <property type="entry name" value="Pentapeptide-BTB/POZ_domain"/>
</dbReference>
<gene>
    <name evidence="1" type="ORF">GA0070620_4676</name>
</gene>